<dbReference type="InterPro" id="IPR004481">
    <property type="entry name" value="K/Na/Ca-exchanger"/>
</dbReference>
<feature type="transmembrane region" description="Helical" evidence="5">
    <location>
        <begin position="104"/>
        <end position="121"/>
    </location>
</feature>
<dbReference type="GO" id="GO:0005886">
    <property type="term" value="C:plasma membrane"/>
    <property type="evidence" value="ECO:0007669"/>
    <property type="project" value="TreeGrafter"/>
</dbReference>
<dbReference type="PANTHER" id="PTHR10846">
    <property type="entry name" value="SODIUM/POTASSIUM/CALCIUM EXCHANGER"/>
    <property type="match status" value="1"/>
</dbReference>
<comment type="caution">
    <text evidence="7">The sequence shown here is derived from an EMBL/GenBank/DDBJ whole genome shotgun (WGS) entry which is preliminary data.</text>
</comment>
<feature type="transmembrane region" description="Helical" evidence="5">
    <location>
        <begin position="265"/>
        <end position="282"/>
    </location>
</feature>
<feature type="transmembrane region" description="Helical" evidence="5">
    <location>
        <begin position="199"/>
        <end position="222"/>
    </location>
</feature>
<protein>
    <recommendedName>
        <fullName evidence="6">Sodium/calcium exchanger membrane region domain-containing protein</fullName>
    </recommendedName>
</protein>
<dbReference type="InterPro" id="IPR004837">
    <property type="entry name" value="NaCa_Exmemb"/>
</dbReference>
<feature type="transmembrane region" description="Helical" evidence="5">
    <location>
        <begin position="6"/>
        <end position="26"/>
    </location>
</feature>
<dbReference type="EMBL" id="MGAG01000008">
    <property type="protein sequence ID" value="OGK41902.1"/>
    <property type="molecule type" value="Genomic_DNA"/>
</dbReference>
<keyword evidence="4 5" id="KW-0472">Membrane</keyword>
<evidence type="ECO:0000313" key="7">
    <source>
        <dbReference type="EMBL" id="OGK41902.1"/>
    </source>
</evidence>
<evidence type="ECO:0000259" key="6">
    <source>
        <dbReference type="Pfam" id="PF01699"/>
    </source>
</evidence>
<feature type="domain" description="Sodium/calcium exchanger membrane region" evidence="6">
    <location>
        <begin position="172"/>
        <end position="307"/>
    </location>
</feature>
<feature type="transmembrane region" description="Helical" evidence="5">
    <location>
        <begin position="68"/>
        <end position="92"/>
    </location>
</feature>
<dbReference type="Proteomes" id="UP000177698">
    <property type="component" value="Unassembled WGS sequence"/>
</dbReference>
<dbReference type="GO" id="GO:0005262">
    <property type="term" value="F:calcium channel activity"/>
    <property type="evidence" value="ECO:0007669"/>
    <property type="project" value="TreeGrafter"/>
</dbReference>
<evidence type="ECO:0000256" key="1">
    <source>
        <dbReference type="ARBA" id="ARBA00004141"/>
    </source>
</evidence>
<accession>A0A1F7IEW6</accession>
<dbReference type="AlphaFoldDB" id="A0A1F7IEW6"/>
<evidence type="ECO:0000256" key="2">
    <source>
        <dbReference type="ARBA" id="ARBA00022692"/>
    </source>
</evidence>
<keyword evidence="3 5" id="KW-1133">Transmembrane helix</keyword>
<dbReference type="STRING" id="1802056.A2954_02530"/>
<dbReference type="InterPro" id="IPR044880">
    <property type="entry name" value="NCX_ion-bd_dom_sf"/>
</dbReference>
<evidence type="ECO:0000256" key="4">
    <source>
        <dbReference type="ARBA" id="ARBA00023136"/>
    </source>
</evidence>
<feature type="transmembrane region" description="Helical" evidence="5">
    <location>
        <begin position="169"/>
        <end position="187"/>
    </location>
</feature>
<evidence type="ECO:0000256" key="3">
    <source>
        <dbReference type="ARBA" id="ARBA00022989"/>
    </source>
</evidence>
<sequence>MEVQIILYIFSFGVIWYAAGLIVNSVARIAHKLNLSSFSVSFFVLGILTSIPEISVGINSLIDNKPEIFVGNLIGGIIVLFLLAIPLLAVLGKGVKLTHQMSRDHLLFSLFVILAPALFVMDGKVTIIEGIASVILYIALYFVIEQKKGLLERIQDSFVHNKDQVDNDLIKLATGAVVIFVVSKFVVDSTIYFSNYFNISSYLISLMIVSIGTNLPELSLVFRSLLSKKQEVALGDYLGSAAANTLIFGILVIVKGSEFFVKNHFLQTFIFAFAGLLLFYLFSRSKKDISRKEGTILLLIYILFLATEIM</sequence>
<dbReference type="Gene3D" id="1.20.1420.30">
    <property type="entry name" value="NCX, central ion-binding region"/>
    <property type="match status" value="1"/>
</dbReference>
<feature type="transmembrane region" description="Helical" evidence="5">
    <location>
        <begin position="127"/>
        <end position="144"/>
    </location>
</feature>
<organism evidence="7 8">
    <name type="scientific">Candidatus Roizmanbacteria bacterium RIFCSPLOWO2_01_FULL_37_12</name>
    <dbReference type="NCBI Taxonomy" id="1802056"/>
    <lineage>
        <taxon>Bacteria</taxon>
        <taxon>Candidatus Roizmaniibacteriota</taxon>
    </lineage>
</organism>
<evidence type="ECO:0000313" key="8">
    <source>
        <dbReference type="Proteomes" id="UP000177698"/>
    </source>
</evidence>
<reference evidence="7 8" key="1">
    <citation type="journal article" date="2016" name="Nat. Commun.">
        <title>Thousands of microbial genomes shed light on interconnected biogeochemical processes in an aquifer system.</title>
        <authorList>
            <person name="Anantharaman K."/>
            <person name="Brown C.T."/>
            <person name="Hug L.A."/>
            <person name="Sharon I."/>
            <person name="Castelle C.J."/>
            <person name="Probst A.J."/>
            <person name="Thomas B.C."/>
            <person name="Singh A."/>
            <person name="Wilkins M.J."/>
            <person name="Karaoz U."/>
            <person name="Brodie E.L."/>
            <person name="Williams K.H."/>
            <person name="Hubbard S.S."/>
            <person name="Banfield J.F."/>
        </authorList>
    </citation>
    <scope>NUCLEOTIDE SEQUENCE [LARGE SCALE GENOMIC DNA]</scope>
</reference>
<feature type="domain" description="Sodium/calcium exchanger membrane region" evidence="6">
    <location>
        <begin position="5"/>
        <end position="141"/>
    </location>
</feature>
<keyword evidence="2 5" id="KW-0812">Transmembrane</keyword>
<dbReference type="PANTHER" id="PTHR10846:SF8">
    <property type="entry name" value="INNER MEMBRANE PROTEIN YRBG"/>
    <property type="match status" value="1"/>
</dbReference>
<feature type="transmembrane region" description="Helical" evidence="5">
    <location>
        <begin position="38"/>
        <end position="62"/>
    </location>
</feature>
<feature type="transmembrane region" description="Helical" evidence="5">
    <location>
        <begin position="234"/>
        <end position="253"/>
    </location>
</feature>
<evidence type="ECO:0000256" key="5">
    <source>
        <dbReference type="SAM" id="Phobius"/>
    </source>
</evidence>
<proteinExistence type="predicted"/>
<comment type="subcellular location">
    <subcellularLocation>
        <location evidence="1">Membrane</location>
        <topology evidence="1">Multi-pass membrane protein</topology>
    </subcellularLocation>
</comment>
<name>A0A1F7IEW6_9BACT</name>
<dbReference type="GO" id="GO:0008273">
    <property type="term" value="F:calcium, potassium:sodium antiporter activity"/>
    <property type="evidence" value="ECO:0007669"/>
    <property type="project" value="TreeGrafter"/>
</dbReference>
<gene>
    <name evidence="7" type="ORF">A2954_02530</name>
</gene>
<dbReference type="GO" id="GO:0006874">
    <property type="term" value="P:intracellular calcium ion homeostasis"/>
    <property type="evidence" value="ECO:0007669"/>
    <property type="project" value="TreeGrafter"/>
</dbReference>
<dbReference type="Pfam" id="PF01699">
    <property type="entry name" value="Na_Ca_ex"/>
    <property type="match status" value="2"/>
</dbReference>